<dbReference type="EMBL" id="JAOAOG010000232">
    <property type="protein sequence ID" value="KAJ6238869.1"/>
    <property type="molecule type" value="Genomic_DNA"/>
</dbReference>
<feature type="compositionally biased region" description="Basic and acidic residues" evidence="1">
    <location>
        <begin position="440"/>
        <end position="450"/>
    </location>
</feature>
<dbReference type="Proteomes" id="UP001150062">
    <property type="component" value="Unassembled WGS sequence"/>
</dbReference>
<comment type="caution">
    <text evidence="2">The sequence shown here is derived from an EMBL/GenBank/DDBJ whole genome shotgun (WGS) entry which is preliminary data.</text>
</comment>
<gene>
    <name evidence="2" type="ORF">M0813_26099</name>
</gene>
<feature type="compositionally biased region" description="Basic residues" evidence="1">
    <location>
        <begin position="378"/>
        <end position="404"/>
    </location>
</feature>
<feature type="compositionally biased region" description="Basic residues" evidence="1">
    <location>
        <begin position="451"/>
        <end position="465"/>
    </location>
</feature>
<evidence type="ECO:0000313" key="2">
    <source>
        <dbReference type="EMBL" id="KAJ6238869.1"/>
    </source>
</evidence>
<organism evidence="2 3">
    <name type="scientific">Anaeramoeba flamelloides</name>
    <dbReference type="NCBI Taxonomy" id="1746091"/>
    <lineage>
        <taxon>Eukaryota</taxon>
        <taxon>Metamonada</taxon>
        <taxon>Anaeramoebidae</taxon>
        <taxon>Anaeramoeba</taxon>
    </lineage>
</organism>
<evidence type="ECO:0000256" key="1">
    <source>
        <dbReference type="SAM" id="MobiDB-lite"/>
    </source>
</evidence>
<proteinExistence type="predicted"/>
<evidence type="ECO:0000313" key="3">
    <source>
        <dbReference type="Proteomes" id="UP001150062"/>
    </source>
</evidence>
<feature type="compositionally biased region" description="Basic residues" evidence="1">
    <location>
        <begin position="421"/>
        <end position="439"/>
    </location>
</feature>
<accession>A0ABQ8Y2P6</accession>
<feature type="compositionally biased region" description="Basic and acidic residues" evidence="1">
    <location>
        <begin position="466"/>
        <end position="494"/>
    </location>
</feature>
<feature type="region of interest" description="Disordered" evidence="1">
    <location>
        <begin position="360"/>
        <end position="506"/>
    </location>
</feature>
<feature type="compositionally biased region" description="Basic and acidic residues" evidence="1">
    <location>
        <begin position="288"/>
        <end position="305"/>
    </location>
</feature>
<feature type="compositionally biased region" description="Basic and acidic residues" evidence="1">
    <location>
        <begin position="405"/>
        <end position="420"/>
    </location>
</feature>
<feature type="compositionally biased region" description="Basic residues" evidence="1">
    <location>
        <begin position="276"/>
        <end position="287"/>
    </location>
</feature>
<name>A0ABQ8Y2P6_9EUKA</name>
<keyword evidence="3" id="KW-1185">Reference proteome</keyword>
<reference evidence="2" key="1">
    <citation type="submission" date="2022-08" db="EMBL/GenBank/DDBJ databases">
        <title>Novel sulfate-reducing endosymbionts in the free-living metamonad Anaeramoeba.</title>
        <authorList>
            <person name="Jerlstrom-Hultqvist J."/>
            <person name="Cepicka I."/>
            <person name="Gallot-Lavallee L."/>
            <person name="Salas-Leiva D."/>
            <person name="Curtis B.A."/>
            <person name="Zahonova K."/>
            <person name="Pipaliya S."/>
            <person name="Dacks J."/>
            <person name="Roger A.J."/>
        </authorList>
    </citation>
    <scope>NUCLEOTIDE SEQUENCE</scope>
    <source>
        <strain evidence="2">Schooner1</strain>
    </source>
</reference>
<protein>
    <submittedName>
        <fullName evidence="2">DNAj</fullName>
    </submittedName>
</protein>
<sequence length="594" mass="72732">MTLYFAEYHIYWNNLDRLQTSFDHQFFQNPKDSEKYLVKQFLDNFPSMIKHFEKDLANNEKTIFFQMGDKCLSQEIGCYCFKISKISFQMGDFDPTVQIYKDLLIEELTRKAIYQSVLSKSKSSLVSDLLNFYQKEEFTDFEIRGKKVHKLILERRTKMKAKDIANLLNEKDKIQKQTITDQDLESFLDWVYFKGSPKAPFWANGDEKKEKYLNSLQNVFKRLNYDFDLEKEKENIEMTHYEKGFQQKQVSKFFFELMNDQETKDFGIRIQEKLHSKEKKKKKKKQENKKESEKKKEQKKEQKKEKERRKNKQNKNKEENHSIGVPYPNVFWKQHEARIKLLHSRKKYKKNEKVVNIFWSEHQEQVKTVTKTKNEKIVKKKTKVKQEKKKKEKKKLGKKEKRERKKEENKEEKKKESEKKKERKKERKKEKKKKKKKEKKKEEKKEEKINKEKKKKKERKRKRKNEKNTGEKREERKKEKEKEREQKREKEGKKGKGRRKGKEKKEEKIKRVHLLMLLIRSGVYRDLKRSINDLSEIITDFSLRSEEFWDFFLHWIYTGKIKNQFWSNQIKNELTGSQEYFQLSEESYFKIFDI</sequence>
<feature type="region of interest" description="Disordered" evidence="1">
    <location>
        <begin position="268"/>
        <end position="325"/>
    </location>
</feature>